<gene>
    <name evidence="1" type="ORF">JR347_08530</name>
</gene>
<evidence type="ECO:0000313" key="1">
    <source>
        <dbReference type="EMBL" id="QSE99118.1"/>
    </source>
</evidence>
<dbReference type="RefSeq" id="WP_205723629.1">
    <property type="nucleotide sequence ID" value="NZ_CP070608.1"/>
</dbReference>
<organism evidence="1 2">
    <name type="scientific">Fulvivirga lutea</name>
    <dbReference type="NCBI Taxonomy" id="2810512"/>
    <lineage>
        <taxon>Bacteria</taxon>
        <taxon>Pseudomonadati</taxon>
        <taxon>Bacteroidota</taxon>
        <taxon>Cytophagia</taxon>
        <taxon>Cytophagales</taxon>
        <taxon>Fulvivirgaceae</taxon>
        <taxon>Fulvivirga</taxon>
    </lineage>
</organism>
<name>A0A974WIE3_9BACT</name>
<dbReference type="AlphaFoldDB" id="A0A974WIE3"/>
<accession>A0A974WIE3</accession>
<sequence length="121" mass="14048">MTCTALCQDKLVFGDTPTTTKSPKYKSNPKDHKTKHPIYWVKQSSKGLLIGNPCMEEITQEMGFVYLVQPKGQAYNDNGFERNLHNFFAKLRITLKNGPFWKFKLKKWRKRCRAETGDFVG</sequence>
<dbReference type="KEGG" id="fuv:JR347_08530"/>
<reference evidence="1" key="1">
    <citation type="submission" date="2021-02" db="EMBL/GenBank/DDBJ databases">
        <title>Fulvivirga sp. S481 isolated from sea water.</title>
        <authorList>
            <person name="Bae S.S."/>
            <person name="Baek K."/>
        </authorList>
    </citation>
    <scope>NUCLEOTIDE SEQUENCE</scope>
    <source>
        <strain evidence="1">S481</strain>
    </source>
</reference>
<dbReference type="Proteomes" id="UP000662783">
    <property type="component" value="Chromosome"/>
</dbReference>
<protein>
    <submittedName>
        <fullName evidence="1">Uncharacterized protein</fullName>
    </submittedName>
</protein>
<proteinExistence type="predicted"/>
<evidence type="ECO:0000313" key="2">
    <source>
        <dbReference type="Proteomes" id="UP000662783"/>
    </source>
</evidence>
<keyword evidence="2" id="KW-1185">Reference proteome</keyword>
<dbReference type="EMBL" id="CP070608">
    <property type="protein sequence ID" value="QSE99118.1"/>
    <property type="molecule type" value="Genomic_DNA"/>
</dbReference>